<feature type="domain" description="Reverse transcriptase" evidence="2">
    <location>
        <begin position="1"/>
        <end position="128"/>
    </location>
</feature>
<dbReference type="InterPro" id="IPR000477">
    <property type="entry name" value="RT_dom"/>
</dbReference>
<dbReference type="AlphaFoldDB" id="A0AAD8TGZ0"/>
<protein>
    <recommendedName>
        <fullName evidence="2">Reverse transcriptase domain-containing protein</fullName>
    </recommendedName>
</protein>
<dbReference type="SUPFAM" id="SSF56672">
    <property type="entry name" value="DNA/RNA polymerases"/>
    <property type="match status" value="1"/>
</dbReference>
<dbReference type="InterPro" id="IPR053134">
    <property type="entry name" value="RNA-dir_DNA_polymerase"/>
</dbReference>
<feature type="compositionally biased region" description="Low complexity" evidence="1">
    <location>
        <begin position="234"/>
        <end position="248"/>
    </location>
</feature>
<evidence type="ECO:0000313" key="3">
    <source>
        <dbReference type="EMBL" id="KAK1681431.1"/>
    </source>
</evidence>
<feature type="region of interest" description="Disordered" evidence="1">
    <location>
        <begin position="234"/>
        <end position="255"/>
    </location>
</feature>
<dbReference type="CDD" id="cd01647">
    <property type="entry name" value="RT_LTR"/>
    <property type="match status" value="1"/>
</dbReference>
<dbReference type="PROSITE" id="PS50878">
    <property type="entry name" value="RT_POL"/>
    <property type="match status" value="1"/>
</dbReference>
<evidence type="ECO:0000256" key="1">
    <source>
        <dbReference type="SAM" id="MobiDB-lite"/>
    </source>
</evidence>
<dbReference type="InterPro" id="IPR043502">
    <property type="entry name" value="DNA/RNA_pol_sf"/>
</dbReference>
<proteinExistence type="predicted"/>
<evidence type="ECO:0000313" key="4">
    <source>
        <dbReference type="Proteomes" id="UP001231189"/>
    </source>
</evidence>
<comment type="caution">
    <text evidence="3">The sequence shown here is derived from an EMBL/GenBank/DDBJ whole genome shotgun (WGS) entry which is preliminary data.</text>
</comment>
<name>A0AAD8TGZ0_LOLMU</name>
<gene>
    <name evidence="3" type="ORF">QYE76_042279</name>
</gene>
<dbReference type="PANTHER" id="PTHR24559:SF450">
    <property type="entry name" value="RNA-DIRECTED DNA POLYMERASE HOMOLOG"/>
    <property type="match status" value="1"/>
</dbReference>
<reference evidence="3" key="1">
    <citation type="submission" date="2023-07" db="EMBL/GenBank/DDBJ databases">
        <title>A chromosome-level genome assembly of Lolium multiflorum.</title>
        <authorList>
            <person name="Chen Y."/>
            <person name="Copetti D."/>
            <person name="Kolliker R."/>
            <person name="Studer B."/>
        </authorList>
    </citation>
    <scope>NUCLEOTIDE SEQUENCE</scope>
    <source>
        <strain evidence="3">02402/16</strain>
        <tissue evidence="3">Leaf</tissue>
    </source>
</reference>
<dbReference type="Gene3D" id="3.10.10.10">
    <property type="entry name" value="HIV Type 1 Reverse Transcriptase, subunit A, domain 1"/>
    <property type="match status" value="1"/>
</dbReference>
<feature type="region of interest" description="Disordered" evidence="1">
    <location>
        <begin position="189"/>
        <end position="213"/>
    </location>
</feature>
<keyword evidence="4" id="KW-1185">Reference proteome</keyword>
<dbReference type="InterPro" id="IPR043128">
    <property type="entry name" value="Rev_trsase/Diguanyl_cyclase"/>
</dbReference>
<dbReference type="Gene3D" id="3.30.70.270">
    <property type="match status" value="1"/>
</dbReference>
<evidence type="ECO:0000259" key="2">
    <source>
        <dbReference type="PROSITE" id="PS50878"/>
    </source>
</evidence>
<organism evidence="3 4">
    <name type="scientific">Lolium multiflorum</name>
    <name type="common">Italian ryegrass</name>
    <name type="synonym">Lolium perenne subsp. multiflorum</name>
    <dbReference type="NCBI Taxonomy" id="4521"/>
    <lineage>
        <taxon>Eukaryota</taxon>
        <taxon>Viridiplantae</taxon>
        <taxon>Streptophyta</taxon>
        <taxon>Embryophyta</taxon>
        <taxon>Tracheophyta</taxon>
        <taxon>Spermatophyta</taxon>
        <taxon>Magnoliopsida</taxon>
        <taxon>Liliopsida</taxon>
        <taxon>Poales</taxon>
        <taxon>Poaceae</taxon>
        <taxon>BOP clade</taxon>
        <taxon>Pooideae</taxon>
        <taxon>Poodae</taxon>
        <taxon>Poeae</taxon>
        <taxon>Poeae Chloroplast Group 2 (Poeae type)</taxon>
        <taxon>Loliodinae</taxon>
        <taxon>Loliinae</taxon>
        <taxon>Lolium</taxon>
    </lineage>
</organism>
<accession>A0AAD8TGZ0</accession>
<sequence>MLDELSGATIFSKIDLRSGYHQIRMAIGDEWKTAFKTKLGLYEWLVMPFGLSNAPSTFMRLMNHILRPLIGKSVVVYFDDILIYSKNLEDHVQHVREVLCILRHEKLFANLPKCHFAQNKLVFLGFVVSANGIEVDSSKVDAARPSVFTASCASSPRRHAKVNLLLYACLESPIWDDILLHTPTYLDDRNSTTRTERREDAMETRGRKADVTEAWKRRRKRSWKLQGRHCRPTQAGTAAWAGTAALPTPALPPRS</sequence>
<dbReference type="PANTHER" id="PTHR24559">
    <property type="entry name" value="TRANSPOSON TY3-I GAG-POL POLYPROTEIN"/>
    <property type="match status" value="1"/>
</dbReference>
<dbReference type="Pfam" id="PF00078">
    <property type="entry name" value="RVT_1"/>
    <property type="match status" value="1"/>
</dbReference>
<dbReference type="Proteomes" id="UP001231189">
    <property type="component" value="Unassembled WGS sequence"/>
</dbReference>
<dbReference type="EMBL" id="JAUUTY010000002">
    <property type="protein sequence ID" value="KAK1681431.1"/>
    <property type="molecule type" value="Genomic_DNA"/>
</dbReference>